<proteinExistence type="predicted"/>
<reference evidence="2 3" key="1">
    <citation type="submission" date="2021-03" db="EMBL/GenBank/DDBJ databases">
        <title>Sequencing the genomes of 1000 actinobacteria strains.</title>
        <authorList>
            <person name="Klenk H.-P."/>
        </authorList>
    </citation>
    <scope>NUCLEOTIDE SEQUENCE [LARGE SCALE GENOMIC DNA]</scope>
    <source>
        <strain evidence="2 3">DSM 46670</strain>
    </source>
</reference>
<organism evidence="2 3">
    <name type="scientific">Kibdelosporangium banguiense</name>
    <dbReference type="NCBI Taxonomy" id="1365924"/>
    <lineage>
        <taxon>Bacteria</taxon>
        <taxon>Bacillati</taxon>
        <taxon>Actinomycetota</taxon>
        <taxon>Actinomycetes</taxon>
        <taxon>Pseudonocardiales</taxon>
        <taxon>Pseudonocardiaceae</taxon>
        <taxon>Kibdelosporangium</taxon>
    </lineage>
</organism>
<feature type="signal peptide" evidence="1">
    <location>
        <begin position="1"/>
        <end position="27"/>
    </location>
</feature>
<accession>A0ABS4TNN2</accession>
<evidence type="ECO:0000313" key="3">
    <source>
        <dbReference type="Proteomes" id="UP001519332"/>
    </source>
</evidence>
<evidence type="ECO:0008006" key="4">
    <source>
        <dbReference type="Google" id="ProtNLM"/>
    </source>
</evidence>
<name>A0ABS4TNN2_9PSEU</name>
<dbReference type="EMBL" id="JAGINW010000001">
    <property type="protein sequence ID" value="MBP2326010.1"/>
    <property type="molecule type" value="Genomic_DNA"/>
</dbReference>
<keyword evidence="3" id="KW-1185">Reference proteome</keyword>
<dbReference type="InterPro" id="IPR011042">
    <property type="entry name" value="6-blade_b-propeller_TolB-like"/>
</dbReference>
<evidence type="ECO:0000313" key="2">
    <source>
        <dbReference type="EMBL" id="MBP2326010.1"/>
    </source>
</evidence>
<dbReference type="NCBIfam" id="NF033206">
    <property type="entry name" value="ScyE_fam"/>
    <property type="match status" value="1"/>
</dbReference>
<keyword evidence="1" id="KW-0732">Signal</keyword>
<protein>
    <recommendedName>
        <fullName evidence="4">ScyD/ScyE family protein</fullName>
    </recommendedName>
</protein>
<dbReference type="InterPro" id="IPR048031">
    <property type="entry name" value="ScyD/ScyE-like"/>
</dbReference>
<dbReference type="RefSeq" id="WP_245378476.1">
    <property type="nucleotide sequence ID" value="NZ_JAGINW010000001.1"/>
</dbReference>
<dbReference type="SUPFAM" id="SSF63829">
    <property type="entry name" value="Calcium-dependent phosphotriesterase"/>
    <property type="match status" value="2"/>
</dbReference>
<sequence length="360" mass="36061">MISRARMGPAIGAALLVTLLTPAVASAHQRVTTIATGLDNPRGMTFGPDGALYVAEAGKGGAGPCFSGPEGNVCFGPSGAITKISHGRQTRVATGLPSLAGPDGTQAFGPADVATVGGALIFPSGNVIPPAARGGLPGSGKNAGWLLWAAGRNVFPLADISGYTAQTLPDGGNPNSVTLTPRGAVVTDSAGNSLLRVAPNGTISTLATFPSQMVDAPPSLGLPPGTQIPSEAVPTSAIVGPDGAFYVSQLTGFPFPASKASVFRVVPGKQPTVVATGFTNVIDLAFDRRGSLYVLEVSHKGLLSGDLTGALIKVKRDGTHQVVNSGLTGPAGLLIKDNAAYVSDCGVCPATGTVKRIPLP</sequence>
<dbReference type="Proteomes" id="UP001519332">
    <property type="component" value="Unassembled WGS sequence"/>
</dbReference>
<feature type="chain" id="PRO_5047329994" description="ScyD/ScyE family protein" evidence="1">
    <location>
        <begin position="28"/>
        <end position="360"/>
    </location>
</feature>
<gene>
    <name evidence="2" type="ORF">JOF56_006395</name>
</gene>
<comment type="caution">
    <text evidence="2">The sequence shown here is derived from an EMBL/GenBank/DDBJ whole genome shotgun (WGS) entry which is preliminary data.</text>
</comment>
<evidence type="ECO:0000256" key="1">
    <source>
        <dbReference type="SAM" id="SignalP"/>
    </source>
</evidence>
<dbReference type="Gene3D" id="2.120.10.30">
    <property type="entry name" value="TolB, C-terminal domain"/>
    <property type="match status" value="2"/>
</dbReference>